<keyword evidence="1" id="KW-1133">Transmembrane helix</keyword>
<dbReference type="RefSeq" id="WP_132256193.1">
    <property type="nucleotide sequence ID" value="NZ_SLZQ01000001.1"/>
</dbReference>
<evidence type="ECO:0000313" key="3">
    <source>
        <dbReference type="Proteomes" id="UP000295382"/>
    </source>
</evidence>
<gene>
    <name evidence="2" type="ORF">EDC30_10132</name>
</gene>
<keyword evidence="1" id="KW-0812">Transmembrane</keyword>
<dbReference type="EMBL" id="SLZQ01000001">
    <property type="protein sequence ID" value="TCS39082.1"/>
    <property type="molecule type" value="Genomic_DNA"/>
</dbReference>
<proteinExistence type="predicted"/>
<evidence type="ECO:0000256" key="1">
    <source>
        <dbReference type="SAM" id="Phobius"/>
    </source>
</evidence>
<protein>
    <submittedName>
        <fullName evidence="2">MSHA biogenesis protein MshJ</fullName>
    </submittedName>
</protein>
<name>A0A4R3I0M9_PAULE</name>
<keyword evidence="1" id="KW-0472">Membrane</keyword>
<dbReference type="Proteomes" id="UP000295382">
    <property type="component" value="Unassembled WGS sequence"/>
</dbReference>
<dbReference type="OrthoDB" id="9151209at2"/>
<evidence type="ECO:0000313" key="2">
    <source>
        <dbReference type="EMBL" id="TCS39082.1"/>
    </source>
</evidence>
<keyword evidence="3" id="KW-1185">Reference proteome</keyword>
<comment type="caution">
    <text evidence="2">The sequence shown here is derived from an EMBL/GenBank/DDBJ whole genome shotgun (WGS) entry which is preliminary data.</text>
</comment>
<reference evidence="2 3" key="1">
    <citation type="submission" date="2019-03" db="EMBL/GenBank/DDBJ databases">
        <title>Genomic Encyclopedia of Type Strains, Phase IV (KMG-IV): sequencing the most valuable type-strain genomes for metagenomic binning, comparative biology and taxonomic classification.</title>
        <authorList>
            <person name="Goeker M."/>
        </authorList>
    </citation>
    <scope>NUCLEOTIDE SEQUENCE [LARGE SCALE GENOMIC DNA]</scope>
    <source>
        <strain evidence="2 3">DSM 7445</strain>
    </source>
</reference>
<organism evidence="2 3">
    <name type="scientific">Paucimonas lemoignei</name>
    <name type="common">Pseudomonas lemoignei</name>
    <dbReference type="NCBI Taxonomy" id="29443"/>
    <lineage>
        <taxon>Bacteria</taxon>
        <taxon>Pseudomonadati</taxon>
        <taxon>Pseudomonadota</taxon>
        <taxon>Betaproteobacteria</taxon>
        <taxon>Burkholderiales</taxon>
        <taxon>Burkholderiaceae</taxon>
        <taxon>Paucimonas</taxon>
    </lineage>
</organism>
<accession>A0A4R3I0M9</accession>
<dbReference type="AlphaFoldDB" id="A0A4R3I0M9"/>
<feature type="transmembrane region" description="Helical" evidence="1">
    <location>
        <begin position="21"/>
        <end position="40"/>
    </location>
</feature>
<sequence length="242" mass="26654">MKQQWLKLASRIDALSLRERCIIFAAVAFALVSLLNIFVLEPQFAKQTQLSQQIKQDQAKMIVMRAQISQMLKSRTEDPDAADRAQLQQLKQQVAQLNDSLSAMQKGLVPPERMSALLEDILKRDGSLRLMSLKTLPVANITEAVDAPAKNAAGNVAPAGAAAAPAAGKQPEAPADALIYRHGVELVVRGSYPDMVRYMAQLETMPMQVFWGKAHLEVEAHPVATLSLTLYTLSLDKKWLNL</sequence>